<dbReference type="Proteomes" id="UP000550707">
    <property type="component" value="Unassembled WGS sequence"/>
</dbReference>
<accession>A0A7J8BYE5</accession>
<protein>
    <submittedName>
        <fullName evidence="1">Uncharacterized protein</fullName>
    </submittedName>
</protein>
<evidence type="ECO:0000313" key="2">
    <source>
        <dbReference type="Proteomes" id="UP000550707"/>
    </source>
</evidence>
<comment type="caution">
    <text evidence="1">The sequence shown here is derived from an EMBL/GenBank/DDBJ whole genome shotgun (WGS) entry which is preliminary data.</text>
</comment>
<name>A0A7J8BYE5_MOLMO</name>
<dbReference type="InParanoid" id="A0A7J8BYE5"/>
<reference evidence="1 2" key="1">
    <citation type="journal article" date="2020" name="Nature">
        <title>Six reference-quality genomes reveal evolution of bat adaptations.</title>
        <authorList>
            <person name="Jebb D."/>
            <person name="Huang Z."/>
            <person name="Pippel M."/>
            <person name="Hughes G.M."/>
            <person name="Lavrichenko K."/>
            <person name="Devanna P."/>
            <person name="Winkler S."/>
            <person name="Jermiin L.S."/>
            <person name="Skirmuntt E.C."/>
            <person name="Katzourakis A."/>
            <person name="Burkitt-Gray L."/>
            <person name="Ray D.A."/>
            <person name="Sullivan K.A.M."/>
            <person name="Roscito J.G."/>
            <person name="Kirilenko B.M."/>
            <person name="Davalos L.M."/>
            <person name="Corthals A.P."/>
            <person name="Power M.L."/>
            <person name="Jones G."/>
            <person name="Ransome R.D."/>
            <person name="Dechmann D.K.N."/>
            <person name="Locatelli A.G."/>
            <person name="Puechmaille S.J."/>
            <person name="Fedrigo O."/>
            <person name="Jarvis E.D."/>
            <person name="Hiller M."/>
            <person name="Vernes S.C."/>
            <person name="Myers E.W."/>
            <person name="Teeling E.C."/>
        </authorList>
    </citation>
    <scope>NUCLEOTIDE SEQUENCE [LARGE SCALE GENOMIC DNA]</scope>
    <source>
        <strain evidence="1">MMolMol1</strain>
        <tissue evidence="1">Muscle</tissue>
    </source>
</reference>
<organism evidence="1 2">
    <name type="scientific">Molossus molossus</name>
    <name type="common">Pallas' mastiff bat</name>
    <name type="synonym">Vespertilio molossus</name>
    <dbReference type="NCBI Taxonomy" id="27622"/>
    <lineage>
        <taxon>Eukaryota</taxon>
        <taxon>Metazoa</taxon>
        <taxon>Chordata</taxon>
        <taxon>Craniata</taxon>
        <taxon>Vertebrata</taxon>
        <taxon>Euteleostomi</taxon>
        <taxon>Mammalia</taxon>
        <taxon>Eutheria</taxon>
        <taxon>Laurasiatheria</taxon>
        <taxon>Chiroptera</taxon>
        <taxon>Yangochiroptera</taxon>
        <taxon>Molossidae</taxon>
        <taxon>Molossus</taxon>
    </lineage>
</organism>
<sequence length="135" mass="14395">MSLPLVLHLSIHLPAPQGAAGPRATSYRMCRSPCSRRLGLEGAQTASVRTALMSSRLSPGQPPPAPLIEGSLWPRNGQRGLGPWPSSGLRARHLAGPNLLPIRDPLGASSLVRPILLWGLQPWATATQLQGCSRF</sequence>
<keyword evidence="2" id="KW-1185">Reference proteome</keyword>
<dbReference type="AlphaFoldDB" id="A0A7J8BYE5"/>
<proteinExistence type="predicted"/>
<dbReference type="EMBL" id="JACASF010000022">
    <property type="protein sequence ID" value="KAF6403618.1"/>
    <property type="molecule type" value="Genomic_DNA"/>
</dbReference>
<evidence type="ECO:0000313" key="1">
    <source>
        <dbReference type="EMBL" id="KAF6403618.1"/>
    </source>
</evidence>
<gene>
    <name evidence="1" type="ORF">HJG59_010035</name>
</gene>